<feature type="signal peptide" evidence="5">
    <location>
        <begin position="1"/>
        <end position="22"/>
    </location>
</feature>
<comment type="subcellular location">
    <subcellularLocation>
        <location evidence="1">Cell envelope</location>
    </subcellularLocation>
</comment>
<keyword evidence="4" id="KW-0676">Redox-active center</keyword>
<reference evidence="7 8" key="1">
    <citation type="submission" date="2019-02" db="EMBL/GenBank/DDBJ databases">
        <title>Deep-cultivation of Planctomycetes and their phenomic and genomic characterization uncovers novel biology.</title>
        <authorList>
            <person name="Wiegand S."/>
            <person name="Jogler M."/>
            <person name="Boedeker C."/>
            <person name="Pinto D."/>
            <person name="Vollmers J."/>
            <person name="Rivas-Marin E."/>
            <person name="Kohn T."/>
            <person name="Peeters S.H."/>
            <person name="Heuer A."/>
            <person name="Rast P."/>
            <person name="Oberbeckmann S."/>
            <person name="Bunk B."/>
            <person name="Jeske O."/>
            <person name="Meyerdierks A."/>
            <person name="Storesund J.E."/>
            <person name="Kallscheuer N."/>
            <person name="Luecker S."/>
            <person name="Lage O.M."/>
            <person name="Pohl T."/>
            <person name="Merkel B.J."/>
            <person name="Hornburger P."/>
            <person name="Mueller R.-W."/>
            <person name="Bruemmer F."/>
            <person name="Labrenz M."/>
            <person name="Spormann A.M."/>
            <person name="Op Den Camp H."/>
            <person name="Overmann J."/>
            <person name="Amann R."/>
            <person name="Jetten M.S.M."/>
            <person name="Mascher T."/>
            <person name="Medema M.H."/>
            <person name="Devos D.P."/>
            <person name="Kaster A.-K."/>
            <person name="Ovreas L."/>
            <person name="Rohde M."/>
            <person name="Galperin M.Y."/>
            <person name="Jogler C."/>
        </authorList>
    </citation>
    <scope>NUCLEOTIDE SEQUENCE [LARGE SCALE GENOMIC DNA]</scope>
    <source>
        <strain evidence="7 8">Pla52n</strain>
    </source>
</reference>
<dbReference type="Pfam" id="PF00578">
    <property type="entry name" value="AhpC-TSA"/>
    <property type="match status" value="1"/>
</dbReference>
<accession>A0A5C6B9G3</accession>
<dbReference type="PROSITE" id="PS51352">
    <property type="entry name" value="THIOREDOXIN_2"/>
    <property type="match status" value="1"/>
</dbReference>
<name>A0A5C6B9G3_9BACT</name>
<dbReference type="RefSeq" id="WP_146518043.1">
    <property type="nucleotide sequence ID" value="NZ_CP151726.1"/>
</dbReference>
<dbReference type="GO" id="GO:0016491">
    <property type="term" value="F:oxidoreductase activity"/>
    <property type="evidence" value="ECO:0007669"/>
    <property type="project" value="InterPro"/>
</dbReference>
<dbReference type="Gene3D" id="3.40.30.10">
    <property type="entry name" value="Glutaredoxin"/>
    <property type="match status" value="1"/>
</dbReference>
<feature type="domain" description="Thioredoxin" evidence="6">
    <location>
        <begin position="38"/>
        <end position="200"/>
    </location>
</feature>
<keyword evidence="5" id="KW-0732">Signal</keyword>
<dbReference type="SUPFAM" id="SSF52833">
    <property type="entry name" value="Thioredoxin-like"/>
    <property type="match status" value="1"/>
</dbReference>
<sequence precursor="true">MNMRIGLLVCVVGLLGSTSLWSDDVDTGHRVPEDPPTLTIGDPAPKLDIQHWLAATDQQDTPVGAFMDGTVYIVEFWGTWCPPCITEIPHLAKLQQRYGHESLRLISVSDEPLEAVQAFLDREVPDAGGQTYRDLTSVFSITTDPDRSVHRDYVDAAKGLGVPIAFMVGKTQRIEWVGHPGLIDAPLESVMRGDWDRETFAVEFKQKQDVLAAVRKLSIFRQRNAERPEEVLRAIDEEFAKFEGSDQPELQMLHAFRVQMLIKLKRSDEVERVVREMLDSPKQSIETIGLAVSILFQIPPDVNIDRASLAQRALQRLQDAMPSDQFADMPVAMQRLADTRKTMMMVQLHQLAGQNDQAVTLLKKELDKGLDSQMREAVNQLLQQISDHESER</sequence>
<feature type="chain" id="PRO_5022673437" evidence="5">
    <location>
        <begin position="23"/>
        <end position="392"/>
    </location>
</feature>
<dbReference type="GO" id="GO:0017004">
    <property type="term" value="P:cytochrome complex assembly"/>
    <property type="evidence" value="ECO:0007669"/>
    <property type="project" value="UniProtKB-KW"/>
</dbReference>
<evidence type="ECO:0000313" key="8">
    <source>
        <dbReference type="Proteomes" id="UP000320176"/>
    </source>
</evidence>
<evidence type="ECO:0000313" key="7">
    <source>
        <dbReference type="EMBL" id="TWU07906.1"/>
    </source>
</evidence>
<dbReference type="EMBL" id="SJPN01000001">
    <property type="protein sequence ID" value="TWU07906.1"/>
    <property type="molecule type" value="Genomic_DNA"/>
</dbReference>
<evidence type="ECO:0000256" key="4">
    <source>
        <dbReference type="ARBA" id="ARBA00023284"/>
    </source>
</evidence>
<dbReference type="AlphaFoldDB" id="A0A5C6B9G3"/>
<dbReference type="PANTHER" id="PTHR42852">
    <property type="entry name" value="THIOL:DISULFIDE INTERCHANGE PROTEIN DSBE"/>
    <property type="match status" value="1"/>
</dbReference>
<dbReference type="CDD" id="cd02966">
    <property type="entry name" value="TlpA_like_family"/>
    <property type="match status" value="1"/>
</dbReference>
<comment type="caution">
    <text evidence="7">The sequence shown here is derived from an EMBL/GenBank/DDBJ whole genome shotgun (WGS) entry which is preliminary data.</text>
</comment>
<evidence type="ECO:0000256" key="3">
    <source>
        <dbReference type="ARBA" id="ARBA00023157"/>
    </source>
</evidence>
<dbReference type="InterPro" id="IPR036249">
    <property type="entry name" value="Thioredoxin-like_sf"/>
</dbReference>
<dbReference type="OrthoDB" id="288837at2"/>
<organism evidence="7 8">
    <name type="scientific">Stieleria varia</name>
    <dbReference type="NCBI Taxonomy" id="2528005"/>
    <lineage>
        <taxon>Bacteria</taxon>
        <taxon>Pseudomonadati</taxon>
        <taxon>Planctomycetota</taxon>
        <taxon>Planctomycetia</taxon>
        <taxon>Pirellulales</taxon>
        <taxon>Pirellulaceae</taxon>
        <taxon>Stieleria</taxon>
    </lineage>
</organism>
<evidence type="ECO:0000256" key="5">
    <source>
        <dbReference type="SAM" id="SignalP"/>
    </source>
</evidence>
<dbReference type="GO" id="GO:0016209">
    <property type="term" value="F:antioxidant activity"/>
    <property type="evidence" value="ECO:0007669"/>
    <property type="project" value="InterPro"/>
</dbReference>
<evidence type="ECO:0000256" key="1">
    <source>
        <dbReference type="ARBA" id="ARBA00004196"/>
    </source>
</evidence>
<evidence type="ECO:0000259" key="6">
    <source>
        <dbReference type="PROSITE" id="PS51352"/>
    </source>
</evidence>
<proteinExistence type="predicted"/>
<dbReference type="InterPro" id="IPR050553">
    <property type="entry name" value="Thioredoxin_ResA/DsbE_sf"/>
</dbReference>
<keyword evidence="8" id="KW-1185">Reference proteome</keyword>
<protein>
    <submittedName>
        <fullName evidence="7">Thiol-disulfide oxidoreductase</fullName>
    </submittedName>
</protein>
<dbReference type="GO" id="GO:0030313">
    <property type="term" value="C:cell envelope"/>
    <property type="evidence" value="ECO:0007669"/>
    <property type="project" value="UniProtKB-SubCell"/>
</dbReference>
<gene>
    <name evidence="7" type="ORF">Pla52n_04830</name>
</gene>
<keyword evidence="3" id="KW-1015">Disulfide bond</keyword>
<keyword evidence="2" id="KW-0201">Cytochrome c-type biogenesis</keyword>
<dbReference type="InterPro" id="IPR013766">
    <property type="entry name" value="Thioredoxin_domain"/>
</dbReference>
<evidence type="ECO:0000256" key="2">
    <source>
        <dbReference type="ARBA" id="ARBA00022748"/>
    </source>
</evidence>
<dbReference type="PANTHER" id="PTHR42852:SF6">
    <property type="entry name" value="THIOL:DISULFIDE INTERCHANGE PROTEIN DSBE"/>
    <property type="match status" value="1"/>
</dbReference>
<dbReference type="InterPro" id="IPR000866">
    <property type="entry name" value="AhpC/TSA"/>
</dbReference>
<dbReference type="Proteomes" id="UP000320176">
    <property type="component" value="Unassembled WGS sequence"/>
</dbReference>